<keyword evidence="3" id="KW-0808">Transferase</keyword>
<dbReference type="InterPro" id="IPR036637">
    <property type="entry name" value="Phosphohistidine_dom_sf"/>
</dbReference>
<feature type="domain" description="PEP-utilising enzyme mobile" evidence="1">
    <location>
        <begin position="387"/>
        <end position="453"/>
    </location>
</feature>
<dbReference type="Pfam" id="PF00391">
    <property type="entry name" value="PEP-utilizers"/>
    <property type="match status" value="1"/>
</dbReference>
<gene>
    <name evidence="3" type="ORF">WCD58_21840</name>
</gene>
<organism evidence="3 4">
    <name type="scientific">Actinomycetospora flava</name>
    <dbReference type="NCBI Taxonomy" id="3129232"/>
    <lineage>
        <taxon>Bacteria</taxon>
        <taxon>Bacillati</taxon>
        <taxon>Actinomycetota</taxon>
        <taxon>Actinomycetes</taxon>
        <taxon>Pseudonocardiales</taxon>
        <taxon>Pseudonocardiaceae</taxon>
        <taxon>Actinomycetospora</taxon>
    </lineage>
</organism>
<dbReference type="InterPro" id="IPR002192">
    <property type="entry name" value="PPDK_AMP/ATP-bd"/>
</dbReference>
<dbReference type="RefSeq" id="WP_337705175.1">
    <property type="nucleotide sequence ID" value="NZ_JBBEGM010000009.1"/>
</dbReference>
<keyword evidence="4" id="KW-1185">Reference proteome</keyword>
<name>A0ABU8M8Z4_9PSEU</name>
<dbReference type="PANTHER" id="PTHR22931">
    <property type="entry name" value="PHOSPHOENOLPYRUVATE DIKINASE-RELATED"/>
    <property type="match status" value="1"/>
</dbReference>
<dbReference type="EMBL" id="JBBEGM010000009">
    <property type="protein sequence ID" value="MEJ2863815.1"/>
    <property type="molecule type" value="Genomic_DNA"/>
</dbReference>
<dbReference type="Gene3D" id="1.20.80.30">
    <property type="match status" value="1"/>
</dbReference>
<dbReference type="Pfam" id="PF01326">
    <property type="entry name" value="PPDK_N"/>
    <property type="match status" value="2"/>
</dbReference>
<dbReference type="SUPFAM" id="SSF56059">
    <property type="entry name" value="Glutathione synthetase ATP-binding domain-like"/>
    <property type="match status" value="1"/>
</dbReference>
<evidence type="ECO:0000313" key="4">
    <source>
        <dbReference type="Proteomes" id="UP001369736"/>
    </source>
</evidence>
<keyword evidence="3" id="KW-0670">Pyruvate</keyword>
<evidence type="ECO:0000259" key="1">
    <source>
        <dbReference type="Pfam" id="PF00391"/>
    </source>
</evidence>
<protein>
    <submittedName>
        <fullName evidence="3">Pyruvate, phosphate dikinase</fullName>
        <ecNumber evidence="3">2.7.9.1</ecNumber>
    </submittedName>
</protein>
<dbReference type="SUPFAM" id="SSF52009">
    <property type="entry name" value="Phosphohistidine domain"/>
    <property type="match status" value="1"/>
</dbReference>
<dbReference type="InterPro" id="IPR008279">
    <property type="entry name" value="PEP-util_enz_mobile_dom"/>
</dbReference>
<sequence length="504" mass="51927">MTTSVSAQASTQVVALDGTCPLDRDRLGGKAASINRMRALGLPGPPAFAITTDACARFRDGGAELPDDVWAGVLDALAGIERATGHTFGDPASPLLVSVRSGAAQSMPGMMDTVLNLGLTRELTDALAVQTGDPAWARDTWDRFRRSYADVVGLEDGATEPPDDPWRQLRTAIGAVFRSWDSPRARVYRDRHGIDHDLGTAVTVQAMVFGNRDARSGTGVVFSRDPATGEPVLYGEWMARGQGEDVVSGAVTPTPIDAFAQAMPALHAQLRDVAARLEAEYRDMVDIEFTVESGQLHVLQVRAGKRSAAAAVRIAVDLVGDGILGEDEALALVGVEQAEALGTGGTTGPADAVVLARGTAAGPGVAAGLVVTDPDDALDADEDAAIVLVRPHTAPDDVPAMYASVAVVTEHGGTTSHAALVAREAGLPCVVGCGDGTVAALAGRRVTVDGTRGVVLDGDLVTDGDATGPGEAETALRTWAAARLGVDGGSASLSGLLARVQRIL</sequence>
<dbReference type="GO" id="GO:0050242">
    <property type="term" value="F:pyruvate, phosphate dikinase activity"/>
    <property type="evidence" value="ECO:0007669"/>
    <property type="project" value="UniProtKB-EC"/>
</dbReference>
<dbReference type="NCBIfam" id="NF004531">
    <property type="entry name" value="PRK05878.1"/>
    <property type="match status" value="1"/>
</dbReference>
<dbReference type="InterPro" id="IPR013815">
    <property type="entry name" value="ATP_grasp_subdomain_1"/>
</dbReference>
<dbReference type="InterPro" id="IPR010121">
    <property type="entry name" value="Pyruvate_phosphate_dikinase"/>
</dbReference>
<feature type="domain" description="Pyruvate phosphate dikinase AMP/ATP-binding" evidence="2">
    <location>
        <begin position="269"/>
        <end position="313"/>
    </location>
</feature>
<evidence type="ECO:0000259" key="2">
    <source>
        <dbReference type="Pfam" id="PF01326"/>
    </source>
</evidence>
<feature type="domain" description="Pyruvate phosphate dikinase AMP/ATP-binding" evidence="2">
    <location>
        <begin position="63"/>
        <end position="265"/>
    </location>
</feature>
<dbReference type="Proteomes" id="UP001369736">
    <property type="component" value="Unassembled WGS sequence"/>
</dbReference>
<dbReference type="PROSITE" id="PS00370">
    <property type="entry name" value="PEP_ENZYMES_PHOS_SITE"/>
    <property type="match status" value="1"/>
</dbReference>
<accession>A0ABU8M8Z4</accession>
<dbReference type="Gene3D" id="3.30.1490.20">
    <property type="entry name" value="ATP-grasp fold, A domain"/>
    <property type="match status" value="2"/>
</dbReference>
<dbReference type="InterPro" id="IPR018274">
    <property type="entry name" value="PEP_util_AS"/>
</dbReference>
<reference evidence="3 4" key="1">
    <citation type="submission" date="2024-03" db="EMBL/GenBank/DDBJ databases">
        <title>Actinomycetospora sp. OC33-EN07, a novel actinomycete isolated from wild orchid (Aerides multiflora).</title>
        <authorList>
            <person name="Suriyachadkun C."/>
        </authorList>
    </citation>
    <scope>NUCLEOTIDE SEQUENCE [LARGE SCALE GENOMIC DNA]</scope>
    <source>
        <strain evidence="3 4">OC33-EN07</strain>
    </source>
</reference>
<dbReference type="Gene3D" id="3.50.30.10">
    <property type="entry name" value="Phosphohistidine domain"/>
    <property type="match status" value="1"/>
</dbReference>
<proteinExistence type="predicted"/>
<dbReference type="EC" id="2.7.9.1" evidence="3"/>
<evidence type="ECO:0000313" key="3">
    <source>
        <dbReference type="EMBL" id="MEJ2863815.1"/>
    </source>
</evidence>
<comment type="caution">
    <text evidence="3">The sequence shown here is derived from an EMBL/GenBank/DDBJ whole genome shotgun (WGS) entry which is preliminary data.</text>
</comment>
<dbReference type="Gene3D" id="1.10.189.10">
    <property type="entry name" value="Pyruvate Phosphate Dikinase, domain 2"/>
    <property type="match status" value="1"/>
</dbReference>
<dbReference type="PANTHER" id="PTHR22931:SF9">
    <property type="entry name" value="PYRUVATE, PHOSPHATE DIKINASE 1, CHLOROPLASTIC"/>
    <property type="match status" value="1"/>
</dbReference>
<dbReference type="Gene3D" id="3.30.470.20">
    <property type="entry name" value="ATP-grasp fold, B domain"/>
    <property type="match status" value="1"/>
</dbReference>